<reference evidence="2 3" key="1">
    <citation type="submission" date="2023-01" db="EMBL/GenBank/DDBJ databases">
        <title>Novel diversity within Roseofilum (Cyanobacteria; Desertifilaceae) from marine benthic mats with descriptions of four novel species.</title>
        <authorList>
            <person name="Wang Y."/>
            <person name="Berthold D.E."/>
            <person name="Hu J."/>
            <person name="Lefler F.W."/>
            <person name="Laughinghouse H.D. IV."/>
        </authorList>
    </citation>
    <scope>NUCLEOTIDE SEQUENCE [LARGE SCALE GENOMIC DNA]</scope>
    <source>
        <strain evidence="2 3">BLCC-M114</strain>
    </source>
</reference>
<feature type="transmembrane region" description="Helical" evidence="1">
    <location>
        <begin position="61"/>
        <end position="81"/>
    </location>
</feature>
<accession>A0ABT7BDG7</accession>
<dbReference type="Proteomes" id="UP001235849">
    <property type="component" value="Unassembled WGS sequence"/>
</dbReference>
<keyword evidence="1" id="KW-0472">Membrane</keyword>
<keyword evidence="1" id="KW-1133">Transmembrane helix</keyword>
<organism evidence="2 3">
    <name type="scientific">Roseofilum capinflatum BLCC-M114</name>
    <dbReference type="NCBI Taxonomy" id="3022440"/>
    <lineage>
        <taxon>Bacteria</taxon>
        <taxon>Bacillati</taxon>
        <taxon>Cyanobacteriota</taxon>
        <taxon>Cyanophyceae</taxon>
        <taxon>Desertifilales</taxon>
        <taxon>Desertifilaceae</taxon>
        <taxon>Roseofilum</taxon>
        <taxon>Roseofilum capinflatum</taxon>
    </lineage>
</organism>
<sequence length="129" mass="14531">MKPIDSHSSSGDQEKDDRLVAFLHQYRSCPPSEGMELEDRMMQEIQSLDPEKRVTRSRKKVWVFGAIAASVVLAIGGYARWSTQMASQPLSEAEIASLDQFLQDTWQGIGQPSSSVEDPWFLWEDAPSN</sequence>
<dbReference type="EMBL" id="JAQOSO010000120">
    <property type="protein sequence ID" value="MDJ1177211.1"/>
    <property type="molecule type" value="Genomic_DNA"/>
</dbReference>
<evidence type="ECO:0000313" key="3">
    <source>
        <dbReference type="Proteomes" id="UP001235849"/>
    </source>
</evidence>
<proteinExistence type="predicted"/>
<comment type="caution">
    <text evidence="2">The sequence shown here is derived from an EMBL/GenBank/DDBJ whole genome shotgun (WGS) entry which is preliminary data.</text>
</comment>
<dbReference type="RefSeq" id="WP_283769454.1">
    <property type="nucleotide sequence ID" value="NZ_JAQOSO010000120.1"/>
</dbReference>
<name>A0ABT7BDG7_9CYAN</name>
<evidence type="ECO:0000256" key="1">
    <source>
        <dbReference type="SAM" id="Phobius"/>
    </source>
</evidence>
<keyword evidence="3" id="KW-1185">Reference proteome</keyword>
<evidence type="ECO:0000313" key="2">
    <source>
        <dbReference type="EMBL" id="MDJ1177211.1"/>
    </source>
</evidence>
<keyword evidence="1" id="KW-0812">Transmembrane</keyword>
<protein>
    <submittedName>
        <fullName evidence="2">Uncharacterized protein</fullName>
    </submittedName>
</protein>
<gene>
    <name evidence="2" type="ORF">PMG25_24250</name>
</gene>